<dbReference type="PANTHER" id="PTHR34615:SF1">
    <property type="entry name" value="PX DOMAIN-CONTAINING PROTEIN"/>
    <property type="match status" value="1"/>
</dbReference>
<evidence type="ECO:0000256" key="2">
    <source>
        <dbReference type="ARBA" id="ARBA00022723"/>
    </source>
</evidence>
<protein>
    <recommendedName>
        <fullName evidence="3">DDE Tnp4 domain-containing protein</fullName>
    </recommendedName>
</protein>
<reference evidence="4" key="1">
    <citation type="submission" date="2020-04" db="EMBL/GenBank/DDBJ databases">
        <authorList>
            <person name="Alioto T."/>
            <person name="Alioto T."/>
            <person name="Gomez Garrido J."/>
        </authorList>
    </citation>
    <scope>NUCLEOTIDE SEQUENCE</scope>
    <source>
        <strain evidence="4">A484AB</strain>
    </source>
</reference>
<dbReference type="AlphaFoldDB" id="A0A7D9HEC7"/>
<dbReference type="OrthoDB" id="5979355at2759"/>
<accession>A0A7D9HEC7</accession>
<name>A0A7D9HEC7_PARCT</name>
<comment type="caution">
    <text evidence="4">The sequence shown here is derived from an EMBL/GenBank/DDBJ whole genome shotgun (WGS) entry which is preliminary data.</text>
</comment>
<gene>
    <name evidence="4" type="ORF">PACLA_8A037044</name>
</gene>
<dbReference type="InterPro" id="IPR027806">
    <property type="entry name" value="HARBI1_dom"/>
</dbReference>
<dbReference type="GO" id="GO:0046872">
    <property type="term" value="F:metal ion binding"/>
    <property type="evidence" value="ECO:0007669"/>
    <property type="project" value="UniProtKB-KW"/>
</dbReference>
<dbReference type="EMBL" id="CACRXK020000411">
    <property type="protein sequence ID" value="CAB3981618.1"/>
    <property type="molecule type" value="Genomic_DNA"/>
</dbReference>
<evidence type="ECO:0000259" key="3">
    <source>
        <dbReference type="Pfam" id="PF13359"/>
    </source>
</evidence>
<sequence>MAEQLLVLLEENISQNPDFDYLQYERFDLATIPEPECRSNFRFDKDDIPLLAGALGLPDRFQCYQRTTARKLEGLCILLRRLAFPCRYADMIAMFGRPVAELSMITNESVTLPNGIIANMFGPIEGKGHDAGMLADSNLLNYLEQHAYSPDGEQMCIYGDPAYPLRVHLQAPFRDVLMTPAMQEFNRSMSTVRVTVEWAFGEVTRSFRCLDFKSNLKLGLSCVGKMYLVCAVIQNALSCFYGNQTSKFFDLDTPSIVEYFA</sequence>
<keyword evidence="2" id="KW-0479">Metal-binding</keyword>
<dbReference type="Proteomes" id="UP001152795">
    <property type="component" value="Unassembled WGS sequence"/>
</dbReference>
<evidence type="ECO:0000313" key="4">
    <source>
        <dbReference type="EMBL" id="CAB3981618.1"/>
    </source>
</evidence>
<keyword evidence="5" id="KW-1185">Reference proteome</keyword>
<dbReference type="Pfam" id="PF13359">
    <property type="entry name" value="DDE_Tnp_4"/>
    <property type="match status" value="1"/>
</dbReference>
<evidence type="ECO:0000256" key="1">
    <source>
        <dbReference type="ARBA" id="ARBA00001968"/>
    </source>
</evidence>
<dbReference type="PANTHER" id="PTHR34615">
    <property type="entry name" value="PX DOMAIN-CONTAINING PROTEIN"/>
    <property type="match status" value="1"/>
</dbReference>
<comment type="cofactor">
    <cofactor evidence="1">
        <name>a divalent metal cation</name>
        <dbReference type="ChEBI" id="CHEBI:60240"/>
    </cofactor>
</comment>
<feature type="domain" description="DDE Tnp4" evidence="3">
    <location>
        <begin position="110"/>
        <end position="235"/>
    </location>
</feature>
<evidence type="ECO:0000313" key="5">
    <source>
        <dbReference type="Proteomes" id="UP001152795"/>
    </source>
</evidence>
<proteinExistence type="predicted"/>
<organism evidence="4 5">
    <name type="scientific">Paramuricea clavata</name>
    <name type="common">Red gorgonian</name>
    <name type="synonym">Violescent sea-whip</name>
    <dbReference type="NCBI Taxonomy" id="317549"/>
    <lineage>
        <taxon>Eukaryota</taxon>
        <taxon>Metazoa</taxon>
        <taxon>Cnidaria</taxon>
        <taxon>Anthozoa</taxon>
        <taxon>Octocorallia</taxon>
        <taxon>Malacalcyonacea</taxon>
        <taxon>Plexauridae</taxon>
        <taxon>Paramuricea</taxon>
    </lineage>
</organism>